<accession>A0A516H2A9</accession>
<dbReference type="Pfam" id="PF12697">
    <property type="entry name" value="Abhydrolase_6"/>
    <property type="match status" value="1"/>
</dbReference>
<evidence type="ECO:0000313" key="3">
    <source>
        <dbReference type="Proteomes" id="UP000317496"/>
    </source>
</evidence>
<dbReference type="GO" id="GO:0016787">
    <property type="term" value="F:hydrolase activity"/>
    <property type="evidence" value="ECO:0007669"/>
    <property type="project" value="UniProtKB-KW"/>
</dbReference>
<keyword evidence="3" id="KW-1185">Reference proteome</keyword>
<dbReference type="RefSeq" id="WP_144068890.1">
    <property type="nucleotide sequence ID" value="NZ_CP041636.1"/>
</dbReference>
<proteinExistence type="predicted"/>
<dbReference type="OrthoDB" id="9804723at2"/>
<dbReference type="Gene3D" id="3.40.50.1820">
    <property type="entry name" value="alpha/beta hydrolase"/>
    <property type="match status" value="1"/>
</dbReference>
<dbReference type="PRINTS" id="PR00111">
    <property type="entry name" value="ABHYDROLASE"/>
</dbReference>
<sequence length="264" mass="28616">MWLDVAGKKVFAATGGKDFDKTKPCVVFIHGNACDHTVWAMQTRWFAYHGYSVLALDLPGNGRSEGPMPESVEAFADWMPKLLDAAGVQQAALVGHSMGALIALETAQRHPSRVKKISLLGFAYPMAVNPELQALADSGAYTVVELMNDWMIAKKNQIGSNRVPGAHLLNGSIRLIDRAPRAVLATGFRVCSSYQNGKQAVAAITLPAQILAGERDQMTPLRAARGWAREFQNGRIDVLPGCGHMMMGERPDETLDALKDFIAG</sequence>
<dbReference type="PRINTS" id="PR00412">
    <property type="entry name" value="EPOXHYDRLASE"/>
</dbReference>
<dbReference type="PANTHER" id="PTHR43194:SF2">
    <property type="entry name" value="PEROXISOMAL MEMBRANE PROTEIN LPX1"/>
    <property type="match status" value="1"/>
</dbReference>
<dbReference type="AlphaFoldDB" id="A0A516H2A9"/>
<name>A0A516H2A9_9PROT</name>
<organism evidence="2 3">
    <name type="scientific">Ferrovibrio terrae</name>
    <dbReference type="NCBI Taxonomy" id="2594003"/>
    <lineage>
        <taxon>Bacteria</taxon>
        <taxon>Pseudomonadati</taxon>
        <taxon>Pseudomonadota</taxon>
        <taxon>Alphaproteobacteria</taxon>
        <taxon>Rhodospirillales</taxon>
        <taxon>Rhodospirillaceae</taxon>
        <taxon>Ferrovibrio</taxon>
    </lineage>
</organism>
<dbReference type="InterPro" id="IPR050228">
    <property type="entry name" value="Carboxylesterase_BioH"/>
</dbReference>
<evidence type="ECO:0000313" key="2">
    <source>
        <dbReference type="EMBL" id="QDO97909.1"/>
    </source>
</evidence>
<dbReference type="InterPro" id="IPR000639">
    <property type="entry name" value="Epox_hydrolase-like"/>
</dbReference>
<dbReference type="Proteomes" id="UP000317496">
    <property type="component" value="Chromosome"/>
</dbReference>
<reference evidence="2 3" key="1">
    <citation type="submission" date="2019-07" db="EMBL/GenBank/DDBJ databases">
        <title>Genome sequencing for Ferrovibrio sp. K5.</title>
        <authorList>
            <person name="Park S.-J."/>
        </authorList>
    </citation>
    <scope>NUCLEOTIDE SEQUENCE [LARGE SCALE GENOMIC DNA]</scope>
    <source>
        <strain evidence="2 3">K5</strain>
    </source>
</reference>
<dbReference type="InterPro" id="IPR029058">
    <property type="entry name" value="AB_hydrolase_fold"/>
</dbReference>
<protein>
    <submittedName>
        <fullName evidence="2">Alpha/beta hydrolase</fullName>
    </submittedName>
</protein>
<evidence type="ECO:0000259" key="1">
    <source>
        <dbReference type="Pfam" id="PF12697"/>
    </source>
</evidence>
<feature type="domain" description="AB hydrolase-1" evidence="1">
    <location>
        <begin position="26"/>
        <end position="257"/>
    </location>
</feature>
<dbReference type="InterPro" id="IPR000073">
    <property type="entry name" value="AB_hydrolase_1"/>
</dbReference>
<dbReference type="EMBL" id="CP041636">
    <property type="protein sequence ID" value="QDO97909.1"/>
    <property type="molecule type" value="Genomic_DNA"/>
</dbReference>
<dbReference type="SUPFAM" id="SSF53474">
    <property type="entry name" value="alpha/beta-Hydrolases"/>
    <property type="match status" value="1"/>
</dbReference>
<dbReference type="KEGG" id="fer:FNB15_11810"/>
<keyword evidence="2" id="KW-0378">Hydrolase</keyword>
<dbReference type="PANTHER" id="PTHR43194">
    <property type="entry name" value="HYDROLASE ALPHA/BETA FOLD FAMILY"/>
    <property type="match status" value="1"/>
</dbReference>
<gene>
    <name evidence="2" type="ORF">FNB15_11810</name>
</gene>